<reference evidence="2" key="1">
    <citation type="journal article" date="2019" name="Plant Biotechnol. J.">
        <title>Genome sequencing of the Australian wild diploid species Gossypium australe highlights disease resistance and delayed gland morphogenesis.</title>
        <authorList>
            <person name="Cai Y."/>
            <person name="Cai X."/>
            <person name="Wang Q."/>
            <person name="Wang P."/>
            <person name="Zhang Y."/>
            <person name="Cai C."/>
            <person name="Xu Y."/>
            <person name="Wang K."/>
            <person name="Zhou Z."/>
            <person name="Wang C."/>
            <person name="Geng S."/>
            <person name="Li B."/>
            <person name="Dong Q."/>
            <person name="Hou Y."/>
            <person name="Wang H."/>
            <person name="Ai P."/>
            <person name="Liu Z."/>
            <person name="Yi F."/>
            <person name="Sun M."/>
            <person name="An G."/>
            <person name="Cheng J."/>
            <person name="Zhang Y."/>
            <person name="Shi Q."/>
            <person name="Xie Y."/>
            <person name="Shi X."/>
            <person name="Chang Y."/>
            <person name="Huang F."/>
            <person name="Chen Y."/>
            <person name="Hong S."/>
            <person name="Mi L."/>
            <person name="Sun Q."/>
            <person name="Zhang L."/>
            <person name="Zhou B."/>
            <person name="Peng R."/>
            <person name="Zhang X."/>
            <person name="Liu F."/>
        </authorList>
    </citation>
    <scope>NUCLEOTIDE SEQUENCE [LARGE SCALE GENOMIC DNA]</scope>
    <source>
        <strain evidence="2">cv. PA1801</strain>
    </source>
</reference>
<sequence length="137" mass="15843">MRSKGEWGMGFRSFAKFNIILLAKQRWRLLCSPDLLLERSLKFGYSPFIYLEEHMGREGTPSRRITSNVSSLQINIVSDLIDQENKRWKMHLITNKFLIGEATKILCIPLAQTPQDDMLAWRGKLLGSTWLEVVTNS</sequence>
<evidence type="ECO:0000313" key="2">
    <source>
        <dbReference type="Proteomes" id="UP000325315"/>
    </source>
</evidence>
<protein>
    <submittedName>
        <fullName evidence="1">Reverse transcriptase</fullName>
    </submittedName>
</protein>
<dbReference type="EMBL" id="SMMG02000009">
    <property type="protein sequence ID" value="KAA3461309.1"/>
    <property type="molecule type" value="Genomic_DNA"/>
</dbReference>
<keyword evidence="2" id="KW-1185">Reference proteome</keyword>
<gene>
    <name evidence="1" type="ORF">EPI10_027885</name>
</gene>
<keyword evidence="1" id="KW-0695">RNA-directed DNA polymerase</keyword>
<keyword evidence="1" id="KW-0548">Nucleotidyltransferase</keyword>
<dbReference type="AlphaFoldDB" id="A0A5B6UU99"/>
<organism evidence="1 2">
    <name type="scientific">Gossypium australe</name>
    <dbReference type="NCBI Taxonomy" id="47621"/>
    <lineage>
        <taxon>Eukaryota</taxon>
        <taxon>Viridiplantae</taxon>
        <taxon>Streptophyta</taxon>
        <taxon>Embryophyta</taxon>
        <taxon>Tracheophyta</taxon>
        <taxon>Spermatophyta</taxon>
        <taxon>Magnoliopsida</taxon>
        <taxon>eudicotyledons</taxon>
        <taxon>Gunneridae</taxon>
        <taxon>Pentapetalae</taxon>
        <taxon>rosids</taxon>
        <taxon>malvids</taxon>
        <taxon>Malvales</taxon>
        <taxon>Malvaceae</taxon>
        <taxon>Malvoideae</taxon>
        <taxon>Gossypium</taxon>
    </lineage>
</organism>
<proteinExistence type="predicted"/>
<dbReference type="GO" id="GO:0003964">
    <property type="term" value="F:RNA-directed DNA polymerase activity"/>
    <property type="evidence" value="ECO:0007669"/>
    <property type="project" value="UniProtKB-KW"/>
</dbReference>
<dbReference type="Proteomes" id="UP000325315">
    <property type="component" value="Unassembled WGS sequence"/>
</dbReference>
<name>A0A5B6UU99_9ROSI</name>
<dbReference type="OrthoDB" id="988822at2759"/>
<evidence type="ECO:0000313" key="1">
    <source>
        <dbReference type="EMBL" id="KAA3461309.1"/>
    </source>
</evidence>
<keyword evidence="1" id="KW-0808">Transferase</keyword>
<comment type="caution">
    <text evidence="1">The sequence shown here is derived from an EMBL/GenBank/DDBJ whole genome shotgun (WGS) entry which is preliminary data.</text>
</comment>
<accession>A0A5B6UU99</accession>